<evidence type="ECO:0000313" key="3">
    <source>
        <dbReference type="Proteomes" id="UP000224854"/>
    </source>
</evidence>
<feature type="compositionally biased region" description="Polar residues" evidence="1">
    <location>
        <begin position="24"/>
        <end position="37"/>
    </location>
</feature>
<sequence length="126" mass="13181">MLPSMTLHPLTGNDGKRTDDESAVPNTSGWSTVNPNAGNGGPASWDGTSLAAHQLVGLSQELSTGPSLQHERPVALEPPAPLCEALDLDDLQNFLSWDMYGIMEMGGGVSNEDMDDSVSQCLAGAI</sequence>
<dbReference type="Proteomes" id="UP000224854">
    <property type="component" value="Unassembled WGS sequence"/>
</dbReference>
<dbReference type="OrthoDB" id="2563500at2759"/>
<keyword evidence="3" id="KW-1185">Reference proteome</keyword>
<protein>
    <submittedName>
        <fullName evidence="2">Uncharacterized protein</fullName>
    </submittedName>
</protein>
<organism evidence="2 3">
    <name type="scientific">Ophiocordyceps australis</name>
    <dbReference type="NCBI Taxonomy" id="1399860"/>
    <lineage>
        <taxon>Eukaryota</taxon>
        <taxon>Fungi</taxon>
        <taxon>Dikarya</taxon>
        <taxon>Ascomycota</taxon>
        <taxon>Pezizomycotina</taxon>
        <taxon>Sordariomycetes</taxon>
        <taxon>Hypocreomycetidae</taxon>
        <taxon>Hypocreales</taxon>
        <taxon>Ophiocordycipitaceae</taxon>
        <taxon>Ophiocordyceps</taxon>
    </lineage>
</organism>
<name>A0A2C5XTZ6_9HYPO</name>
<evidence type="ECO:0000313" key="2">
    <source>
        <dbReference type="EMBL" id="PHH58853.1"/>
    </source>
</evidence>
<reference evidence="2 3" key="1">
    <citation type="submission" date="2017-06" db="EMBL/GenBank/DDBJ databases">
        <title>Ant-infecting Ophiocordyceps genomes reveal a high diversity of potential behavioral manipulation genes and a possible major role for enterotoxins.</title>
        <authorList>
            <person name="De Bekker C."/>
            <person name="Evans H.C."/>
            <person name="Brachmann A."/>
            <person name="Hughes D.P."/>
        </authorList>
    </citation>
    <scope>NUCLEOTIDE SEQUENCE [LARGE SCALE GENOMIC DNA]</scope>
    <source>
        <strain evidence="2 3">1348a</strain>
    </source>
</reference>
<proteinExistence type="predicted"/>
<feature type="region of interest" description="Disordered" evidence="1">
    <location>
        <begin position="1"/>
        <end position="47"/>
    </location>
</feature>
<accession>A0A2C5XTZ6</accession>
<gene>
    <name evidence="2" type="ORF">CDD82_2628</name>
</gene>
<comment type="caution">
    <text evidence="2">The sequence shown here is derived from an EMBL/GenBank/DDBJ whole genome shotgun (WGS) entry which is preliminary data.</text>
</comment>
<evidence type="ECO:0000256" key="1">
    <source>
        <dbReference type="SAM" id="MobiDB-lite"/>
    </source>
</evidence>
<dbReference type="EMBL" id="NJEU01001996">
    <property type="protein sequence ID" value="PHH58853.1"/>
    <property type="molecule type" value="Genomic_DNA"/>
</dbReference>
<dbReference type="AlphaFoldDB" id="A0A2C5XTZ6"/>